<dbReference type="Gene3D" id="1.25.20.10">
    <property type="entry name" value="Bacterial muramidases"/>
    <property type="match status" value="1"/>
</dbReference>
<organism evidence="6 7">
    <name type="scientific">Novosphingobium organovorum</name>
    <dbReference type="NCBI Taxonomy" id="2930092"/>
    <lineage>
        <taxon>Bacteria</taxon>
        <taxon>Pseudomonadati</taxon>
        <taxon>Pseudomonadota</taxon>
        <taxon>Alphaproteobacteria</taxon>
        <taxon>Sphingomonadales</taxon>
        <taxon>Sphingomonadaceae</taxon>
        <taxon>Novosphingobium</taxon>
    </lineage>
</organism>
<gene>
    <name evidence="6" type="ORF">MTR62_04870</name>
</gene>
<dbReference type="InterPro" id="IPR019734">
    <property type="entry name" value="TPR_rpt"/>
</dbReference>
<comment type="similarity">
    <text evidence="2">Belongs to the virb1 family.</text>
</comment>
<feature type="domain" description="Transglycosylase SLT" evidence="5">
    <location>
        <begin position="399"/>
        <end position="505"/>
    </location>
</feature>
<dbReference type="InterPro" id="IPR008939">
    <property type="entry name" value="Lytic_TGlycosylase_superhlx_U"/>
</dbReference>
<feature type="region of interest" description="Disordered" evidence="4">
    <location>
        <begin position="570"/>
        <end position="590"/>
    </location>
</feature>
<dbReference type="Pfam" id="PF13181">
    <property type="entry name" value="TPR_8"/>
    <property type="match status" value="1"/>
</dbReference>
<dbReference type="InterPro" id="IPR023346">
    <property type="entry name" value="Lysozyme-like_dom_sf"/>
</dbReference>
<dbReference type="PANTHER" id="PTHR37423">
    <property type="entry name" value="SOLUBLE LYTIC MUREIN TRANSGLYCOSYLASE-RELATED"/>
    <property type="match status" value="1"/>
</dbReference>
<dbReference type="SUPFAM" id="SSF48435">
    <property type="entry name" value="Bacterial muramidases"/>
    <property type="match status" value="1"/>
</dbReference>
<dbReference type="CDD" id="cd13401">
    <property type="entry name" value="Slt70-like"/>
    <property type="match status" value="1"/>
</dbReference>
<name>A0ABT0BAE1_9SPHN</name>
<evidence type="ECO:0000256" key="2">
    <source>
        <dbReference type="ARBA" id="ARBA00009387"/>
    </source>
</evidence>
<proteinExistence type="inferred from homology"/>
<comment type="similarity">
    <text evidence="1">Belongs to the transglycosylase Slt family.</text>
</comment>
<dbReference type="Gene3D" id="1.10.530.10">
    <property type="match status" value="1"/>
</dbReference>
<evidence type="ECO:0000256" key="3">
    <source>
        <dbReference type="ARBA" id="ARBA00022729"/>
    </source>
</evidence>
<dbReference type="PANTHER" id="PTHR37423:SF2">
    <property type="entry name" value="MEMBRANE-BOUND LYTIC MUREIN TRANSGLYCOSYLASE C"/>
    <property type="match status" value="1"/>
</dbReference>
<evidence type="ECO:0000313" key="6">
    <source>
        <dbReference type="EMBL" id="MCJ2182037.1"/>
    </source>
</evidence>
<evidence type="ECO:0000256" key="1">
    <source>
        <dbReference type="ARBA" id="ARBA00007734"/>
    </source>
</evidence>
<reference evidence="6" key="1">
    <citation type="submission" date="2022-03" db="EMBL/GenBank/DDBJ databases">
        <title>Identification of a novel bacterium isolated from mangrove sediments.</title>
        <authorList>
            <person name="Pan X."/>
        </authorList>
    </citation>
    <scope>NUCLEOTIDE SEQUENCE</scope>
    <source>
        <strain evidence="6">B1949</strain>
    </source>
</reference>
<evidence type="ECO:0000259" key="5">
    <source>
        <dbReference type="Pfam" id="PF01464"/>
    </source>
</evidence>
<keyword evidence="7" id="KW-1185">Reference proteome</keyword>
<sequence>MVGAQGAQANSAAMDYFRNRADNSAVPALLSSTDRTFYQAYFAAIDAKDWSKVQSMLASLPDGPMAQEARAEYYLAAGSPKIALPDLESWLAQGTQLPGADQISRLAQRRGATSVPTLPSEQQFARLPTIAKRVLPSSVNDGTMPAAVSSGIFDRIKNDDPVGAQTLLDGVDATLSSDARAEWRERVAWSYYISNQDTPAYEMAQRATQGSGAWVGEAWWTAGLAAWRLGDYDGASDAFERCARAASNNELRSAGYYWYARALIRARHPEKAAPALRQAAASDETLYGMLAAEQLGMKLPQQHADADFSHADWQRLRANPNVRTAVSLAEIGQDSLADEVLRHEARIGDASEYGPLSRLARDLGLPQTQLWMAYNAPPGGKPDPASRFPTPDWTPRGGWKVDPALVYAHALQESVFHTDVVSPAGARGLMQIMPAAAQDHAAELGVSGNASDLNKPDVNLAMGQIHLLALDQDQGTQGLLPKVMAAYNAGPVPVRRWNSQVNDQGDPLLWMESLPYWETRGYVNIVMRNYWMYERQAGGESESRMALAQGMWPTFPGLSGSKAVRMAANGRLSKPQDLHTPTIELADSRN</sequence>
<dbReference type="SUPFAM" id="SSF53955">
    <property type="entry name" value="Lysozyme-like"/>
    <property type="match status" value="1"/>
</dbReference>
<dbReference type="Pfam" id="PF01464">
    <property type="entry name" value="SLT"/>
    <property type="match status" value="1"/>
</dbReference>
<accession>A0ABT0BAE1</accession>
<dbReference type="EMBL" id="JALHLF010000010">
    <property type="protein sequence ID" value="MCJ2182037.1"/>
    <property type="molecule type" value="Genomic_DNA"/>
</dbReference>
<dbReference type="Proteomes" id="UP001162881">
    <property type="component" value="Unassembled WGS sequence"/>
</dbReference>
<evidence type="ECO:0000313" key="7">
    <source>
        <dbReference type="Proteomes" id="UP001162881"/>
    </source>
</evidence>
<comment type="caution">
    <text evidence="6">The sequence shown here is derived from an EMBL/GenBank/DDBJ whole genome shotgun (WGS) entry which is preliminary data.</text>
</comment>
<protein>
    <submittedName>
        <fullName evidence="6">Lytic transglycosylase domain-containing protein</fullName>
    </submittedName>
</protein>
<dbReference type="RefSeq" id="WP_244017606.1">
    <property type="nucleotide sequence ID" value="NZ_JALHLF010000010.1"/>
</dbReference>
<evidence type="ECO:0000256" key="4">
    <source>
        <dbReference type="SAM" id="MobiDB-lite"/>
    </source>
</evidence>
<keyword evidence="3" id="KW-0732">Signal</keyword>
<dbReference type="InterPro" id="IPR008258">
    <property type="entry name" value="Transglycosylase_SLT_dom_1"/>
</dbReference>